<protein>
    <submittedName>
        <fullName evidence="1">Uncharacterized protein</fullName>
    </submittedName>
</protein>
<name>A0ABV7CTU7_9BACI</name>
<organism evidence="1 2">
    <name type="scientific">Virgibacillus xinjiangensis</name>
    <dbReference type="NCBI Taxonomy" id="393090"/>
    <lineage>
        <taxon>Bacteria</taxon>
        <taxon>Bacillati</taxon>
        <taxon>Bacillota</taxon>
        <taxon>Bacilli</taxon>
        <taxon>Bacillales</taxon>
        <taxon>Bacillaceae</taxon>
        <taxon>Virgibacillus</taxon>
    </lineage>
</organism>
<evidence type="ECO:0000313" key="1">
    <source>
        <dbReference type="EMBL" id="MFC3039703.1"/>
    </source>
</evidence>
<sequence length="764" mass="87978">MNIKLCSNLCTYYYELLKTIRSEESTIPFLLNQYREKDWKRDLVEMLGDSPYFSVSNCENSGEAKVDVNILKGVIDELNEKNKVNYQGAILYVPSEDENWKIVAAAFAYYRNCKVYDYNETDLSDLIDFDHIILIGEPSVLENNIVSRLWEDGLSVRGSWLSQQERVIAMVTGHTVEEAIDLINKGQIYPSLSKGIDKDVVNVAVNNEFEDIDKESDTYIPWSKATRPEINKHTAEPFLLWNSMLHGRDNMSWLNGTVLCSRGDLSDIRLTEGSKPPGLPSCYYTGECLIPELELIPIEKIKSLIMYSNTCSSYKTSNSLFDNHFSLSLRAVSGWTGAYIASPFMVDGRHFQNILFEYLMRAHFSLSEIVYALNNSVVNAELDFANILIMGDPFIQLEKNFGSNKNSTLEMEYSHDLFDHMIELTEITSAHLVVKNMPEELIGKQIFCYSNKNLPNTNFAFYYEKSELHLFILSLHPQDKIKIQFGKGEVMGDVYRKIENIKDKIEHFQNLKINTNDIQKCLKDLHFFKNNLEKKDEEDHHIRNIKKVNKLNQNINQIETRVNDDLMNYVLNKTKNTNYLIYEEYKRLFYLTQITKNQVICRHCGDNTFKYFLNAKSNSSHEREVVICPTCGILDDVSAKDPLLVTIDDESHKEIGASFTETIKLMNVSNEDQIVAVTGEVVKSKYNLIERETDPKAILLSPEEGTEVKMDFLVNSSTKPHHYWLKIYVVTNDNLSIYTKNIWVAPSTSNQASDRFIGRRTLPN</sequence>
<dbReference type="Proteomes" id="UP001595279">
    <property type="component" value="Unassembled WGS sequence"/>
</dbReference>
<evidence type="ECO:0000313" key="2">
    <source>
        <dbReference type="Proteomes" id="UP001595279"/>
    </source>
</evidence>
<comment type="caution">
    <text evidence="1">The sequence shown here is derived from an EMBL/GenBank/DDBJ whole genome shotgun (WGS) entry which is preliminary data.</text>
</comment>
<reference evidence="2" key="1">
    <citation type="journal article" date="2019" name="Int. J. Syst. Evol. Microbiol.">
        <title>The Global Catalogue of Microorganisms (GCM) 10K type strain sequencing project: providing services to taxonomists for standard genome sequencing and annotation.</title>
        <authorList>
            <consortium name="The Broad Institute Genomics Platform"/>
            <consortium name="The Broad Institute Genome Sequencing Center for Infectious Disease"/>
            <person name="Wu L."/>
            <person name="Ma J."/>
        </authorList>
    </citation>
    <scope>NUCLEOTIDE SEQUENCE [LARGE SCALE GENOMIC DNA]</scope>
    <source>
        <strain evidence="2">KCTC 13128</strain>
    </source>
</reference>
<proteinExistence type="predicted"/>
<accession>A0ABV7CTU7</accession>
<dbReference type="EMBL" id="JBHRSA010000021">
    <property type="protein sequence ID" value="MFC3039703.1"/>
    <property type="molecule type" value="Genomic_DNA"/>
</dbReference>
<keyword evidence="2" id="KW-1185">Reference proteome</keyword>
<gene>
    <name evidence="1" type="ORF">ACFOGI_05520</name>
</gene>
<dbReference type="RefSeq" id="WP_390269660.1">
    <property type="nucleotide sequence ID" value="NZ_JBHRSA010000021.1"/>
</dbReference>